<evidence type="ECO:0000256" key="2">
    <source>
        <dbReference type="SAM" id="Phobius"/>
    </source>
</evidence>
<feature type="transmembrane region" description="Helical" evidence="2">
    <location>
        <begin position="341"/>
        <end position="364"/>
    </location>
</feature>
<feature type="transmembrane region" description="Helical" evidence="2">
    <location>
        <begin position="196"/>
        <end position="219"/>
    </location>
</feature>
<feature type="transmembrane region" description="Helical" evidence="2">
    <location>
        <begin position="7"/>
        <end position="35"/>
    </location>
</feature>
<evidence type="ECO:0000313" key="3">
    <source>
        <dbReference type="EMBL" id="WED65506.1"/>
    </source>
</evidence>
<keyword evidence="2" id="KW-1133">Transmembrane helix</keyword>
<keyword evidence="2" id="KW-0812">Transmembrane</keyword>
<sequence length="378" mass="41373">MNTFRQILFWTHLVAGLVAGLIIFVMSFTGTIIAFEDEIVAWAERDARRVEFPAGSEHLTLDQLSTAFTAAHPDKKPSAITVSADPAAAVTFAIGRGEAYYVNPYTGEVRQPASTGMHDFMHTMVAWHRWLGREGDSRAVGKAITGASNTAFVVLAVTGLYLWWPRKWRLKGLKRSLWFVRSSTGKARDWNWHNVFGFWLLIPITVMAVTGMVISYRWAGNLIYTAVGEEPPVRRGPPGPRSGDDGAPDRSARAVAPSLDSVYAAAATDQPDWTSISLRLPVSARASATVKVPGTWPRTASTSLTIVAGQVTERSEFGDLSTGRQLRTWSRFLHTGQALGWGGQLIAAIGCIGGCFLVYTGFALSWRRFFPGRKPTAV</sequence>
<gene>
    <name evidence="3" type="ORF">PXH66_01415</name>
</gene>
<protein>
    <submittedName>
        <fullName evidence="3">PepSY-associated TM helix domain-containing protein</fullName>
    </submittedName>
</protein>
<feature type="compositionally biased region" description="Basic and acidic residues" evidence="1">
    <location>
        <begin position="242"/>
        <end position="252"/>
    </location>
</feature>
<reference evidence="3" key="1">
    <citation type="submission" date="2023-03" db="EMBL/GenBank/DDBJ databases">
        <title>Lomoglobus Profundus gen. nov., sp. nov., a novel member of the phylum Verrucomicrobia, isolated from deep-marine sediment of South China Sea.</title>
        <authorList>
            <person name="Ahmad T."/>
            <person name="Ishaq S.E."/>
            <person name="Wang F."/>
        </authorList>
    </citation>
    <scope>NUCLEOTIDE SEQUENCE</scope>
    <source>
        <strain evidence="3">LMO-M01</strain>
    </source>
</reference>
<keyword evidence="2" id="KW-0472">Membrane</keyword>
<dbReference type="Proteomes" id="UP001218638">
    <property type="component" value="Chromosome"/>
</dbReference>
<feature type="region of interest" description="Disordered" evidence="1">
    <location>
        <begin position="229"/>
        <end position="252"/>
    </location>
</feature>
<evidence type="ECO:0000313" key="4">
    <source>
        <dbReference type="Proteomes" id="UP001218638"/>
    </source>
</evidence>
<evidence type="ECO:0000256" key="1">
    <source>
        <dbReference type="SAM" id="MobiDB-lite"/>
    </source>
</evidence>
<proteinExistence type="predicted"/>
<dbReference type="KEGG" id="slom:PXH66_01415"/>
<keyword evidence="4" id="KW-1185">Reference proteome</keyword>
<dbReference type="Pfam" id="PF03929">
    <property type="entry name" value="PepSY_TM"/>
    <property type="match status" value="1"/>
</dbReference>
<feature type="transmembrane region" description="Helical" evidence="2">
    <location>
        <begin position="143"/>
        <end position="164"/>
    </location>
</feature>
<accession>A0AAE9ZWF4</accession>
<dbReference type="PANTHER" id="PTHR34219:SF3">
    <property type="entry name" value="BLL7967 PROTEIN"/>
    <property type="match status" value="1"/>
</dbReference>
<dbReference type="InterPro" id="IPR005625">
    <property type="entry name" value="PepSY-ass_TM"/>
</dbReference>
<dbReference type="EMBL" id="CP119075">
    <property type="protein sequence ID" value="WED65506.1"/>
    <property type="molecule type" value="Genomic_DNA"/>
</dbReference>
<organism evidence="3 4">
    <name type="scientific">Synoicihabitans lomoniglobus</name>
    <dbReference type="NCBI Taxonomy" id="2909285"/>
    <lineage>
        <taxon>Bacteria</taxon>
        <taxon>Pseudomonadati</taxon>
        <taxon>Verrucomicrobiota</taxon>
        <taxon>Opitutia</taxon>
        <taxon>Opitutales</taxon>
        <taxon>Opitutaceae</taxon>
        <taxon>Synoicihabitans</taxon>
    </lineage>
</organism>
<dbReference type="AlphaFoldDB" id="A0AAE9ZWF4"/>
<dbReference type="PANTHER" id="PTHR34219">
    <property type="entry name" value="IRON-REGULATED INNER MEMBRANE PROTEIN-RELATED"/>
    <property type="match status" value="1"/>
</dbReference>
<name>A0AAE9ZWF4_9BACT</name>
<dbReference type="RefSeq" id="WP_330932197.1">
    <property type="nucleotide sequence ID" value="NZ_CP119075.1"/>
</dbReference>